<accession>A0AAW2IYS7</accession>
<evidence type="ECO:0000313" key="1">
    <source>
        <dbReference type="EMBL" id="KAL0287316.1"/>
    </source>
</evidence>
<proteinExistence type="predicted"/>
<name>A0AAW2IYS7_SESRA</name>
<comment type="caution">
    <text evidence="1">The sequence shown here is derived from an EMBL/GenBank/DDBJ whole genome shotgun (WGS) entry which is preliminary data.</text>
</comment>
<gene>
    <name evidence="1" type="ORF">Sradi_7126900</name>
</gene>
<dbReference type="EMBL" id="JACGWJ010000881">
    <property type="protein sequence ID" value="KAL0287316.1"/>
    <property type="molecule type" value="Genomic_DNA"/>
</dbReference>
<protein>
    <submittedName>
        <fullName evidence="1">Uncharacterized protein</fullName>
    </submittedName>
</protein>
<dbReference type="AlphaFoldDB" id="A0AAW2IYS7"/>
<organism evidence="1">
    <name type="scientific">Sesamum radiatum</name>
    <name type="common">Black benniseed</name>
    <dbReference type="NCBI Taxonomy" id="300843"/>
    <lineage>
        <taxon>Eukaryota</taxon>
        <taxon>Viridiplantae</taxon>
        <taxon>Streptophyta</taxon>
        <taxon>Embryophyta</taxon>
        <taxon>Tracheophyta</taxon>
        <taxon>Spermatophyta</taxon>
        <taxon>Magnoliopsida</taxon>
        <taxon>eudicotyledons</taxon>
        <taxon>Gunneridae</taxon>
        <taxon>Pentapetalae</taxon>
        <taxon>asterids</taxon>
        <taxon>lamiids</taxon>
        <taxon>Lamiales</taxon>
        <taxon>Pedaliaceae</taxon>
        <taxon>Sesamum</taxon>
    </lineage>
</organism>
<reference evidence="1" key="1">
    <citation type="submission" date="2020-06" db="EMBL/GenBank/DDBJ databases">
        <authorList>
            <person name="Li T."/>
            <person name="Hu X."/>
            <person name="Zhang T."/>
            <person name="Song X."/>
            <person name="Zhang H."/>
            <person name="Dai N."/>
            <person name="Sheng W."/>
            <person name="Hou X."/>
            <person name="Wei L."/>
        </authorList>
    </citation>
    <scope>NUCLEOTIDE SEQUENCE</scope>
    <source>
        <strain evidence="1">G02</strain>
        <tissue evidence="1">Leaf</tissue>
    </source>
</reference>
<sequence>MDAVGPTQAQGFWIAKPSGRVFLANHEAKCDPISKQVQEVPKALLSHTSVSRTPHYIIVLLPLHTVGDGHCRPFPSGHGSEEVPSGGH</sequence>
<reference evidence="1" key="2">
    <citation type="journal article" date="2024" name="Plant">
        <title>Genomic evolution and insights into agronomic trait innovations of Sesamum species.</title>
        <authorList>
            <person name="Miao H."/>
            <person name="Wang L."/>
            <person name="Qu L."/>
            <person name="Liu H."/>
            <person name="Sun Y."/>
            <person name="Le M."/>
            <person name="Wang Q."/>
            <person name="Wei S."/>
            <person name="Zheng Y."/>
            <person name="Lin W."/>
            <person name="Duan Y."/>
            <person name="Cao H."/>
            <person name="Xiong S."/>
            <person name="Wang X."/>
            <person name="Wei L."/>
            <person name="Li C."/>
            <person name="Ma Q."/>
            <person name="Ju M."/>
            <person name="Zhao R."/>
            <person name="Li G."/>
            <person name="Mu C."/>
            <person name="Tian Q."/>
            <person name="Mei H."/>
            <person name="Zhang T."/>
            <person name="Gao T."/>
            <person name="Zhang H."/>
        </authorList>
    </citation>
    <scope>NUCLEOTIDE SEQUENCE</scope>
    <source>
        <strain evidence="1">G02</strain>
    </source>
</reference>